<dbReference type="Pfam" id="PF00149">
    <property type="entry name" value="Metallophos"/>
    <property type="match status" value="1"/>
</dbReference>
<evidence type="ECO:0000259" key="1">
    <source>
        <dbReference type="Pfam" id="PF00149"/>
    </source>
</evidence>
<dbReference type="PANTHER" id="PTHR42850:SF7">
    <property type="entry name" value="BIS(5'-NUCLEOSYL)-TETRAPHOSPHATASE PRPE [ASYMMETRICAL]"/>
    <property type="match status" value="1"/>
</dbReference>
<dbReference type="InterPro" id="IPR004843">
    <property type="entry name" value="Calcineurin-like_PHP"/>
</dbReference>
<proteinExistence type="predicted"/>
<organism evidence="2 3">
    <name type="scientific">Bradyrhizobium erythrophlei</name>
    <dbReference type="NCBI Taxonomy" id="1437360"/>
    <lineage>
        <taxon>Bacteria</taxon>
        <taxon>Pseudomonadati</taxon>
        <taxon>Pseudomonadota</taxon>
        <taxon>Alphaproteobacteria</taxon>
        <taxon>Hyphomicrobiales</taxon>
        <taxon>Nitrobacteraceae</taxon>
        <taxon>Bradyrhizobium</taxon>
    </lineage>
</organism>
<gene>
    <name evidence="2" type="ORF">SAMN05444164_5587</name>
</gene>
<protein>
    <submittedName>
        <fullName evidence="2">Calcineurin-like phosphoesterase</fullName>
    </submittedName>
</protein>
<evidence type="ECO:0000313" key="3">
    <source>
        <dbReference type="Proteomes" id="UP000198992"/>
    </source>
</evidence>
<dbReference type="GO" id="GO:0005737">
    <property type="term" value="C:cytoplasm"/>
    <property type="evidence" value="ECO:0007669"/>
    <property type="project" value="TreeGrafter"/>
</dbReference>
<dbReference type="InterPro" id="IPR029052">
    <property type="entry name" value="Metallo-depent_PP-like"/>
</dbReference>
<dbReference type="GO" id="GO:0016791">
    <property type="term" value="F:phosphatase activity"/>
    <property type="evidence" value="ECO:0007669"/>
    <property type="project" value="TreeGrafter"/>
</dbReference>
<dbReference type="PANTHER" id="PTHR42850">
    <property type="entry name" value="METALLOPHOSPHOESTERASE"/>
    <property type="match status" value="1"/>
</dbReference>
<dbReference type="OrthoDB" id="9807890at2"/>
<dbReference type="InterPro" id="IPR050126">
    <property type="entry name" value="Ap4A_hydrolase"/>
</dbReference>
<dbReference type="SUPFAM" id="SSF56300">
    <property type="entry name" value="Metallo-dependent phosphatases"/>
    <property type="match status" value="1"/>
</dbReference>
<feature type="domain" description="Calcineurin-like phosphoesterase" evidence="1">
    <location>
        <begin position="4"/>
        <end position="132"/>
    </location>
</feature>
<accession>A0A1H5D0G7</accession>
<dbReference type="Proteomes" id="UP000198992">
    <property type="component" value="Unassembled WGS sequence"/>
</dbReference>
<dbReference type="AlphaFoldDB" id="A0A1H5D0G7"/>
<name>A0A1H5D0G7_9BRAD</name>
<dbReference type="RefSeq" id="WP_092121962.1">
    <property type="nucleotide sequence ID" value="NZ_FNTH01000001.1"/>
</dbReference>
<reference evidence="2 3" key="1">
    <citation type="submission" date="2016-10" db="EMBL/GenBank/DDBJ databases">
        <authorList>
            <person name="de Groot N.N."/>
        </authorList>
    </citation>
    <scope>NUCLEOTIDE SEQUENCE [LARGE SCALE GENOMIC DNA]</scope>
    <source>
        <strain evidence="2 3">MT12</strain>
    </source>
</reference>
<evidence type="ECO:0000313" key="2">
    <source>
        <dbReference type="EMBL" id="SED72220.1"/>
    </source>
</evidence>
<dbReference type="EMBL" id="FNTH01000001">
    <property type="protein sequence ID" value="SED72220.1"/>
    <property type="molecule type" value="Genomic_DNA"/>
</dbReference>
<sequence length="306" mass="34012">MPDKFDIIGDIHGHADALRRLLACLGYQELDGLFRHPERRVIFVGDFVDRGPEQLAGLQIAKGMCDAGLALAVMGNHEFNALGWAEPDGKGGFLRPHTEKNAHQHQEFLGQIGEGSAAYEQALRWFKSLPVWLDLPGLRVIHACWNSVAQETLAGCLDPGHRFTQQGFRAANQRGTPAYRAAEVLLKGPEVPLPDGRFFFDKDGHRRQDVRIRWWDPAAVTYRSAALGMDGEETTLPDLPLVTDYQYKNETPVFFGHYWLRGAPSLSNENAACLDFSVAKGGFLTAYRWSGETVLSPHNIVYVAVG</sequence>
<dbReference type="Gene3D" id="3.60.21.10">
    <property type="match status" value="1"/>
</dbReference>